<feature type="domain" description="AAR2 C-terminal" evidence="9">
    <location>
        <begin position="226"/>
        <end position="381"/>
    </location>
</feature>
<protein>
    <recommendedName>
        <fullName evidence="3">Protein AAR2 homolog</fullName>
    </recommendedName>
    <alternativeName>
        <fullName evidence="7">AAR2 splicing factor homolog</fullName>
    </alternativeName>
</protein>
<dbReference type="PANTHER" id="PTHR12689">
    <property type="entry name" value="A1 CISTRON SPLICING FACTOR AAR2-RELATED"/>
    <property type="match status" value="1"/>
</dbReference>
<dbReference type="GO" id="GO:0005681">
    <property type="term" value="C:spliceosomal complex"/>
    <property type="evidence" value="ECO:0007669"/>
    <property type="project" value="UniProtKB-KW"/>
</dbReference>
<evidence type="ECO:0000313" key="11">
    <source>
        <dbReference type="EMBL" id="KAF6208346.1"/>
    </source>
</evidence>
<dbReference type="Gene3D" id="1.25.40.550">
    <property type="entry name" value="Aar2, C-terminal domain-like"/>
    <property type="match status" value="1"/>
</dbReference>
<dbReference type="CDD" id="cd13777">
    <property type="entry name" value="Aar2_N"/>
    <property type="match status" value="1"/>
</dbReference>
<keyword evidence="12" id="KW-1185">Reference proteome</keyword>
<dbReference type="CDD" id="cd13778">
    <property type="entry name" value="Aar2_C"/>
    <property type="match status" value="1"/>
</dbReference>
<dbReference type="InterPro" id="IPR038514">
    <property type="entry name" value="AAR2_C_sf"/>
</dbReference>
<evidence type="ECO:0000256" key="4">
    <source>
        <dbReference type="ARBA" id="ARBA00022664"/>
    </source>
</evidence>
<evidence type="ECO:0000259" key="9">
    <source>
        <dbReference type="Pfam" id="PF05282"/>
    </source>
</evidence>
<accession>A0A8S9XJU9</accession>
<comment type="similarity">
    <text evidence="2">Belongs to the AAR2 family.</text>
</comment>
<organism evidence="11 12">
    <name type="scientific">Apolygus lucorum</name>
    <name type="common">Small green plant bug</name>
    <name type="synonym">Lygocoris lucorum</name>
    <dbReference type="NCBI Taxonomy" id="248454"/>
    <lineage>
        <taxon>Eukaryota</taxon>
        <taxon>Metazoa</taxon>
        <taxon>Ecdysozoa</taxon>
        <taxon>Arthropoda</taxon>
        <taxon>Hexapoda</taxon>
        <taxon>Insecta</taxon>
        <taxon>Pterygota</taxon>
        <taxon>Neoptera</taxon>
        <taxon>Paraneoptera</taxon>
        <taxon>Hemiptera</taxon>
        <taxon>Heteroptera</taxon>
        <taxon>Panheteroptera</taxon>
        <taxon>Cimicomorpha</taxon>
        <taxon>Miridae</taxon>
        <taxon>Mirini</taxon>
        <taxon>Apolygus</taxon>
    </lineage>
</organism>
<gene>
    <name evidence="11" type="ORF">GE061_016800</name>
</gene>
<keyword evidence="5" id="KW-0747">Spliceosome</keyword>
<dbReference type="InterPro" id="IPR033648">
    <property type="entry name" value="AAR2_C"/>
</dbReference>
<dbReference type="Proteomes" id="UP000466442">
    <property type="component" value="Unassembled WGS sequence"/>
</dbReference>
<dbReference type="Gene3D" id="2.60.34.20">
    <property type="match status" value="1"/>
</dbReference>
<dbReference type="FunFam" id="2.60.34.20:FF:000001">
    <property type="entry name" value="protein AAR2 homolog"/>
    <property type="match status" value="1"/>
</dbReference>
<dbReference type="EMBL" id="WIXP02000007">
    <property type="protein sequence ID" value="KAF6208346.1"/>
    <property type="molecule type" value="Genomic_DNA"/>
</dbReference>
<evidence type="ECO:0000256" key="5">
    <source>
        <dbReference type="ARBA" id="ARBA00022728"/>
    </source>
</evidence>
<dbReference type="PANTHER" id="PTHR12689:SF4">
    <property type="entry name" value="PROTEIN AAR2 HOMOLOG"/>
    <property type="match status" value="1"/>
</dbReference>
<dbReference type="Pfam" id="PF05282">
    <property type="entry name" value="AAR2"/>
    <property type="match status" value="1"/>
</dbReference>
<dbReference type="GO" id="GO:0000244">
    <property type="term" value="P:spliceosomal tri-snRNP complex assembly"/>
    <property type="evidence" value="ECO:0007669"/>
    <property type="project" value="TreeGrafter"/>
</dbReference>
<name>A0A8S9XJU9_APOLU</name>
<feature type="domain" description="AAR2 N-terminal" evidence="10">
    <location>
        <begin position="44"/>
        <end position="175"/>
    </location>
</feature>
<sequence>MIFFVSGRRFLVECYTQVLDWRLLFKLRFTMEMDQDVAKRLFEEGATLIILNVPVGTEFGIDMKTWNTGEKFMGIKMIPPGIHSVYYSPTNKHGDVAPRVSFMQNFGRSEFVVKKWDVDAEGVSNDVVSAEDVKKLKDNVQSLDQFLGAYPYDTYEAWKKLSEHITPLLLTKLTPECGLIRSALDLVCTSKKTPPAKRTGRSRTFEQKEEELLPELTPLPGTGIRFSPFPENGYPPGSTPQEITKHSLDQSYTLDLMIDKSESAISLVGELQFTFICFFLGHSLEALEAWRSMVQLFCKCRNALVKRKDVYLQFLRALESQLNHIPEDFLVDIVASNNVIYASLRELFQSISEISEVDGRFKCLAERMQHRLTEKFGWDFENLDLEDGEDAPVIVDLGPIS</sequence>
<keyword evidence="4" id="KW-0507">mRNA processing</keyword>
<evidence type="ECO:0000256" key="3">
    <source>
        <dbReference type="ARBA" id="ARBA00016372"/>
    </source>
</evidence>
<evidence type="ECO:0000259" key="10">
    <source>
        <dbReference type="Pfam" id="PF20981"/>
    </source>
</evidence>
<dbReference type="AlphaFoldDB" id="A0A8S9XJU9"/>
<comment type="subunit">
    <text evidence="8">Interacts with PRPF8 (via RNase H homology domain). Component of a U5 snRNP complex that contains PRPF8.</text>
</comment>
<dbReference type="InterPro" id="IPR033647">
    <property type="entry name" value="Aar2_N"/>
</dbReference>
<dbReference type="InterPro" id="IPR007946">
    <property type="entry name" value="AAR2"/>
</dbReference>
<evidence type="ECO:0000256" key="7">
    <source>
        <dbReference type="ARBA" id="ARBA00030625"/>
    </source>
</evidence>
<evidence type="ECO:0000256" key="2">
    <source>
        <dbReference type="ARBA" id="ARBA00006281"/>
    </source>
</evidence>
<comment type="function">
    <text evidence="1">Component of the U5 snRNP complex that is required for spliceosome assembly and for pre-mRNA splicing.</text>
</comment>
<reference evidence="11" key="1">
    <citation type="journal article" date="2021" name="Mol. Ecol. Resour.">
        <title>Apolygus lucorum genome provides insights into omnivorousness and mesophyll feeding.</title>
        <authorList>
            <person name="Liu Y."/>
            <person name="Liu H."/>
            <person name="Wang H."/>
            <person name="Huang T."/>
            <person name="Liu B."/>
            <person name="Yang B."/>
            <person name="Yin L."/>
            <person name="Li B."/>
            <person name="Zhang Y."/>
            <person name="Zhang S."/>
            <person name="Jiang F."/>
            <person name="Zhang X."/>
            <person name="Ren Y."/>
            <person name="Wang B."/>
            <person name="Wang S."/>
            <person name="Lu Y."/>
            <person name="Wu K."/>
            <person name="Fan W."/>
            <person name="Wang G."/>
        </authorList>
    </citation>
    <scope>NUCLEOTIDE SEQUENCE</scope>
    <source>
        <strain evidence="11">12Hb</strain>
    </source>
</reference>
<proteinExistence type="inferred from homology"/>
<dbReference type="InterPro" id="IPR038516">
    <property type="entry name" value="AAR2_N_sf"/>
</dbReference>
<evidence type="ECO:0000256" key="8">
    <source>
        <dbReference type="ARBA" id="ARBA00047009"/>
    </source>
</evidence>
<comment type="caution">
    <text evidence="11">The sequence shown here is derived from an EMBL/GenBank/DDBJ whole genome shotgun (WGS) entry which is preliminary data.</text>
</comment>
<dbReference type="FunFam" id="1.25.40.550:FF:000001">
    <property type="entry name" value="AAR2 splicing factor homolog"/>
    <property type="match status" value="1"/>
</dbReference>
<evidence type="ECO:0000256" key="6">
    <source>
        <dbReference type="ARBA" id="ARBA00023187"/>
    </source>
</evidence>
<dbReference type="Pfam" id="PF20981">
    <property type="entry name" value="AAR2_1st"/>
    <property type="match status" value="1"/>
</dbReference>
<dbReference type="OrthoDB" id="201752at2759"/>
<evidence type="ECO:0000256" key="1">
    <source>
        <dbReference type="ARBA" id="ARBA00003708"/>
    </source>
</evidence>
<keyword evidence="6" id="KW-0508">mRNA splicing</keyword>
<evidence type="ECO:0000313" key="12">
    <source>
        <dbReference type="Proteomes" id="UP000466442"/>
    </source>
</evidence>